<sequence length="297" mass="34683">MSNFEKAQLVVELKRELNIKLVILLKAARLSSSSFHYALKHVYEKTDTTLVAEIKNIVSVNKDYGYRRVVLALRNKGIIVNHKKVQRIMQENSLQCTAYNKRTRKYNSYKGLVGKVAKHKLKRRFNTDRPFQKIATDVTEVRWGSQSIQERAYVTAYLDLYSGEVLSWNISLSPSVKFVVDPLNELINKRPNLAYRMVLHSDQGLQYQHAKFVKTLSKNHIIQSMSRKATCLDNAVIESFFRTLKVCTVHQTHYRTYEELKSAMIEFINYYNNKRIKQKLDGMTPVEFRKHAIQFIA</sequence>
<dbReference type="SUPFAM" id="SSF53098">
    <property type="entry name" value="Ribonuclease H-like"/>
    <property type="match status" value="1"/>
</dbReference>
<gene>
    <name evidence="3" type="ORF">HF964_09480</name>
</gene>
<dbReference type="InterPro" id="IPR036397">
    <property type="entry name" value="RNaseH_sf"/>
</dbReference>
<dbReference type="AlphaFoldDB" id="A0A7X6N6M7"/>
<dbReference type="Pfam" id="PF13276">
    <property type="entry name" value="HTH_21"/>
    <property type="match status" value="1"/>
</dbReference>
<reference evidence="3 4" key="1">
    <citation type="submission" date="2020-04" db="EMBL/GenBank/DDBJ databases">
        <title>MicrobeNet Type strains.</title>
        <authorList>
            <person name="Nicholson A.C."/>
        </authorList>
    </citation>
    <scope>NUCLEOTIDE SEQUENCE [LARGE SCALE GENOMIC DNA]</scope>
    <source>
        <strain evidence="3 4">CCUG 61472</strain>
    </source>
</reference>
<dbReference type="Pfam" id="PF13333">
    <property type="entry name" value="rve_2"/>
    <property type="match status" value="1"/>
</dbReference>
<evidence type="ECO:0000256" key="1">
    <source>
        <dbReference type="ARBA" id="ARBA00002286"/>
    </source>
</evidence>
<dbReference type="InterPro" id="IPR048020">
    <property type="entry name" value="Transpos_IS3"/>
</dbReference>
<evidence type="ECO:0000313" key="3">
    <source>
        <dbReference type="EMBL" id="NKZ25013.1"/>
    </source>
</evidence>
<dbReference type="GO" id="GO:0003676">
    <property type="term" value="F:nucleic acid binding"/>
    <property type="evidence" value="ECO:0007669"/>
    <property type="project" value="InterPro"/>
</dbReference>
<keyword evidence="4" id="KW-1185">Reference proteome</keyword>
<dbReference type="GO" id="GO:0015074">
    <property type="term" value="P:DNA integration"/>
    <property type="evidence" value="ECO:0007669"/>
    <property type="project" value="InterPro"/>
</dbReference>
<evidence type="ECO:0000259" key="2">
    <source>
        <dbReference type="PROSITE" id="PS50994"/>
    </source>
</evidence>
<dbReference type="Gene3D" id="3.30.420.10">
    <property type="entry name" value="Ribonuclease H-like superfamily/Ribonuclease H"/>
    <property type="match status" value="1"/>
</dbReference>
<proteinExistence type="predicted"/>
<comment type="function">
    <text evidence="1">Involved in the transposition of the insertion sequence.</text>
</comment>
<evidence type="ECO:0000313" key="4">
    <source>
        <dbReference type="Proteomes" id="UP000549765"/>
    </source>
</evidence>
<dbReference type="PANTHER" id="PTHR46889">
    <property type="entry name" value="TRANSPOSASE INSF FOR INSERTION SEQUENCE IS3B-RELATED"/>
    <property type="match status" value="1"/>
</dbReference>
<protein>
    <submittedName>
        <fullName evidence="3">IS3 family transposase</fullName>
    </submittedName>
</protein>
<dbReference type="Pfam" id="PF00665">
    <property type="entry name" value="rve"/>
    <property type="match status" value="1"/>
</dbReference>
<name>A0A7X6N6M7_9LACO</name>
<dbReference type="InterPro" id="IPR001584">
    <property type="entry name" value="Integrase_cat-core"/>
</dbReference>
<dbReference type="InterPro" id="IPR025948">
    <property type="entry name" value="HTH-like_dom"/>
</dbReference>
<accession>A0A7X6N6M7</accession>
<organism evidence="3 4">
    <name type="scientific">Periweissella fabalis</name>
    <dbReference type="NCBI Taxonomy" id="1070421"/>
    <lineage>
        <taxon>Bacteria</taxon>
        <taxon>Bacillati</taxon>
        <taxon>Bacillota</taxon>
        <taxon>Bacilli</taxon>
        <taxon>Lactobacillales</taxon>
        <taxon>Lactobacillaceae</taxon>
        <taxon>Periweissella</taxon>
    </lineage>
</organism>
<dbReference type="InterPro" id="IPR012337">
    <property type="entry name" value="RNaseH-like_sf"/>
</dbReference>
<comment type="caution">
    <text evidence="3">The sequence shown here is derived from an EMBL/GenBank/DDBJ whole genome shotgun (WGS) entry which is preliminary data.</text>
</comment>
<dbReference type="EMBL" id="JAAXPN010000014">
    <property type="protein sequence ID" value="NKZ25013.1"/>
    <property type="molecule type" value="Genomic_DNA"/>
</dbReference>
<dbReference type="Proteomes" id="UP000549765">
    <property type="component" value="Unassembled WGS sequence"/>
</dbReference>
<dbReference type="PROSITE" id="PS50994">
    <property type="entry name" value="INTEGRASE"/>
    <property type="match status" value="1"/>
</dbReference>
<dbReference type="InterPro" id="IPR050900">
    <property type="entry name" value="Transposase_IS3/IS150/IS904"/>
</dbReference>
<feature type="domain" description="Integrase catalytic" evidence="2">
    <location>
        <begin position="126"/>
        <end position="293"/>
    </location>
</feature>
<dbReference type="NCBIfam" id="NF033516">
    <property type="entry name" value="transpos_IS3"/>
    <property type="match status" value="1"/>
</dbReference>